<feature type="transmembrane region" description="Helical" evidence="7">
    <location>
        <begin position="170"/>
        <end position="194"/>
    </location>
</feature>
<sequence length="454" mass="48576">MPEQDSAKKELFETMPIPSAVSRMCVPMVVTSLVTVVYNMADTYFVGLLGDPVQSAAVTLAYPVVLAFNAMNNLFGVGSSSLVSRSLGQGNTEQARNASAFGFWGAVFGGLLYSLVCTVFQAPLLGLLGADASTRQATMEYMYWVVTWGAAPTILNVVQGQLVRSEGSAVHASIGTMSGCILNIVLDPIFILPWGLNMGAAGAGLATFISNCVACLYFIVLAWTKHGRTVVSMDLRRLRHMPPAVMKNVLAVGVPAAIQNLLNVVGNTILNNFTAAYGAVAVAAMGVSTRLIQIAQQISMGIAQGAMPLISYNYASRDYRRMKGIIRFDMMVDLAAMAAMTAGYWIFAGSLVRLFLNNAEVVAYGSVFLRGACLAIPFLAVDFTCVFTFQSVGMGGTTLVLALCRKLLLEIPLLFALNWAFPLYGLPYAQPVTEVVLALLGLALLRRVLREKGA</sequence>
<dbReference type="GO" id="GO:0005886">
    <property type="term" value="C:plasma membrane"/>
    <property type="evidence" value="ECO:0007669"/>
    <property type="project" value="UniProtKB-SubCell"/>
</dbReference>
<dbReference type="Proteomes" id="UP000824105">
    <property type="component" value="Unassembled WGS sequence"/>
</dbReference>
<feature type="transmembrane region" description="Helical" evidence="7">
    <location>
        <begin position="53"/>
        <end position="77"/>
    </location>
</feature>
<organism evidence="8 9">
    <name type="scientific">Candidatus Gemmiger avistercoris</name>
    <dbReference type="NCBI Taxonomy" id="2838606"/>
    <lineage>
        <taxon>Bacteria</taxon>
        <taxon>Bacillati</taxon>
        <taxon>Bacillota</taxon>
        <taxon>Clostridia</taxon>
        <taxon>Eubacteriales</taxon>
        <taxon>Gemmiger</taxon>
    </lineage>
</organism>
<dbReference type="GO" id="GO:0015297">
    <property type="term" value="F:antiporter activity"/>
    <property type="evidence" value="ECO:0007669"/>
    <property type="project" value="InterPro"/>
</dbReference>
<dbReference type="PANTHER" id="PTHR43549">
    <property type="entry name" value="MULTIDRUG RESISTANCE PROTEIN YPNP-RELATED"/>
    <property type="match status" value="1"/>
</dbReference>
<evidence type="ECO:0000256" key="1">
    <source>
        <dbReference type="ARBA" id="ARBA00004651"/>
    </source>
</evidence>
<evidence type="ECO:0000256" key="2">
    <source>
        <dbReference type="ARBA" id="ARBA00022448"/>
    </source>
</evidence>
<feature type="transmembrane region" description="Helical" evidence="7">
    <location>
        <begin position="244"/>
        <end position="262"/>
    </location>
</feature>
<comment type="caution">
    <text evidence="8">The sequence shown here is derived from an EMBL/GenBank/DDBJ whole genome shotgun (WGS) entry which is preliminary data.</text>
</comment>
<evidence type="ECO:0000256" key="7">
    <source>
        <dbReference type="SAM" id="Phobius"/>
    </source>
</evidence>
<dbReference type="PANTHER" id="PTHR43549:SF2">
    <property type="entry name" value="MULTIDRUG RESISTANCE PROTEIN NORM-RELATED"/>
    <property type="match status" value="1"/>
</dbReference>
<name>A0A9D2JPE5_9FIRM</name>
<evidence type="ECO:0000256" key="6">
    <source>
        <dbReference type="ARBA" id="ARBA00023136"/>
    </source>
</evidence>
<evidence type="ECO:0000256" key="3">
    <source>
        <dbReference type="ARBA" id="ARBA00022475"/>
    </source>
</evidence>
<dbReference type="PIRSF" id="PIRSF006603">
    <property type="entry name" value="DinF"/>
    <property type="match status" value="1"/>
</dbReference>
<evidence type="ECO:0000313" key="8">
    <source>
        <dbReference type="EMBL" id="HIZ61943.1"/>
    </source>
</evidence>
<feature type="transmembrane region" description="Helical" evidence="7">
    <location>
        <begin position="141"/>
        <end position="158"/>
    </location>
</feature>
<comment type="subcellular location">
    <subcellularLocation>
        <location evidence="1">Cell membrane</location>
        <topology evidence="1">Multi-pass membrane protein</topology>
    </subcellularLocation>
</comment>
<dbReference type="InterPro" id="IPR052031">
    <property type="entry name" value="Membrane_Transporter-Flippase"/>
</dbReference>
<proteinExistence type="predicted"/>
<dbReference type="GO" id="GO:0042910">
    <property type="term" value="F:xenobiotic transmembrane transporter activity"/>
    <property type="evidence" value="ECO:0007669"/>
    <property type="project" value="InterPro"/>
</dbReference>
<reference evidence="8" key="1">
    <citation type="journal article" date="2021" name="PeerJ">
        <title>Extensive microbial diversity within the chicken gut microbiome revealed by metagenomics and culture.</title>
        <authorList>
            <person name="Gilroy R."/>
            <person name="Ravi A."/>
            <person name="Getino M."/>
            <person name="Pursley I."/>
            <person name="Horton D.L."/>
            <person name="Alikhan N.F."/>
            <person name="Baker D."/>
            <person name="Gharbi K."/>
            <person name="Hall N."/>
            <person name="Watson M."/>
            <person name="Adriaenssens E.M."/>
            <person name="Foster-Nyarko E."/>
            <person name="Jarju S."/>
            <person name="Secka A."/>
            <person name="Antonio M."/>
            <person name="Oren A."/>
            <person name="Chaudhuri R.R."/>
            <person name="La Ragione R."/>
            <person name="Hildebrand F."/>
            <person name="Pallen M.J."/>
        </authorList>
    </citation>
    <scope>NUCLEOTIDE SEQUENCE</scope>
    <source>
        <strain evidence="8">CHK188-11489</strain>
    </source>
</reference>
<protein>
    <submittedName>
        <fullName evidence="8">MATE family efflux transporter</fullName>
    </submittedName>
</protein>
<feature type="transmembrane region" description="Helical" evidence="7">
    <location>
        <begin position="274"/>
        <end position="292"/>
    </location>
</feature>
<keyword evidence="6 7" id="KW-0472">Membrane</keyword>
<feature type="transmembrane region" description="Helical" evidence="7">
    <location>
        <begin position="330"/>
        <end position="347"/>
    </location>
</feature>
<dbReference type="InterPro" id="IPR002528">
    <property type="entry name" value="MATE_fam"/>
</dbReference>
<dbReference type="EMBL" id="DXBF01000034">
    <property type="protein sequence ID" value="HIZ61943.1"/>
    <property type="molecule type" value="Genomic_DNA"/>
</dbReference>
<dbReference type="InterPro" id="IPR048279">
    <property type="entry name" value="MdtK-like"/>
</dbReference>
<feature type="transmembrane region" description="Helical" evidence="7">
    <location>
        <begin position="200"/>
        <end position="223"/>
    </location>
</feature>
<gene>
    <name evidence="8" type="ORF">H9724_04145</name>
</gene>
<feature type="transmembrane region" description="Helical" evidence="7">
    <location>
        <begin position="427"/>
        <end position="445"/>
    </location>
</feature>
<accession>A0A9D2JPE5</accession>
<keyword evidence="3" id="KW-1003">Cell membrane</keyword>
<dbReference type="AlphaFoldDB" id="A0A9D2JPE5"/>
<evidence type="ECO:0000256" key="4">
    <source>
        <dbReference type="ARBA" id="ARBA00022692"/>
    </source>
</evidence>
<keyword evidence="2" id="KW-0813">Transport</keyword>
<reference evidence="8" key="2">
    <citation type="submission" date="2021-04" db="EMBL/GenBank/DDBJ databases">
        <authorList>
            <person name="Gilroy R."/>
        </authorList>
    </citation>
    <scope>NUCLEOTIDE SEQUENCE</scope>
    <source>
        <strain evidence="8">CHK188-11489</strain>
    </source>
</reference>
<keyword evidence="4 7" id="KW-0812">Transmembrane</keyword>
<keyword evidence="5 7" id="KW-1133">Transmembrane helix</keyword>
<dbReference type="Pfam" id="PF01554">
    <property type="entry name" value="MatE"/>
    <property type="match status" value="2"/>
</dbReference>
<evidence type="ECO:0000313" key="9">
    <source>
        <dbReference type="Proteomes" id="UP000824105"/>
    </source>
</evidence>
<feature type="transmembrane region" description="Helical" evidence="7">
    <location>
        <begin position="21"/>
        <end position="41"/>
    </location>
</feature>
<evidence type="ECO:0000256" key="5">
    <source>
        <dbReference type="ARBA" id="ARBA00022989"/>
    </source>
</evidence>
<feature type="transmembrane region" description="Helical" evidence="7">
    <location>
        <begin position="98"/>
        <end position="121"/>
    </location>
</feature>
<dbReference type="NCBIfam" id="TIGR00797">
    <property type="entry name" value="matE"/>
    <property type="match status" value="1"/>
</dbReference>
<feature type="transmembrane region" description="Helical" evidence="7">
    <location>
        <begin position="367"/>
        <end position="387"/>
    </location>
</feature>